<feature type="region of interest" description="Disordered" evidence="2">
    <location>
        <begin position="529"/>
        <end position="560"/>
    </location>
</feature>
<dbReference type="Proteomes" id="UP000694424">
    <property type="component" value="Unplaced"/>
</dbReference>
<keyword evidence="5" id="KW-1185">Reference proteome</keyword>
<feature type="compositionally biased region" description="Acidic residues" evidence="2">
    <location>
        <begin position="596"/>
        <end position="610"/>
    </location>
</feature>
<feature type="region of interest" description="Disordered" evidence="2">
    <location>
        <begin position="670"/>
        <end position="710"/>
    </location>
</feature>
<keyword evidence="1" id="KW-0175">Coiled coil</keyword>
<feature type="compositionally biased region" description="Low complexity" evidence="2">
    <location>
        <begin position="1253"/>
        <end position="1268"/>
    </location>
</feature>
<dbReference type="GO" id="GO:0071539">
    <property type="term" value="P:protein localization to centrosome"/>
    <property type="evidence" value="ECO:0007669"/>
    <property type="project" value="InterPro"/>
</dbReference>
<dbReference type="GO" id="GO:0036064">
    <property type="term" value="C:ciliary basal body"/>
    <property type="evidence" value="ECO:0007669"/>
    <property type="project" value="TreeGrafter"/>
</dbReference>
<feature type="compositionally biased region" description="Polar residues" evidence="2">
    <location>
        <begin position="614"/>
        <end position="637"/>
    </location>
</feature>
<feature type="compositionally biased region" description="Acidic residues" evidence="2">
    <location>
        <begin position="683"/>
        <end position="692"/>
    </location>
</feature>
<feature type="coiled-coil region" evidence="1">
    <location>
        <begin position="713"/>
        <end position="740"/>
    </location>
</feature>
<feature type="compositionally biased region" description="Polar residues" evidence="2">
    <location>
        <begin position="1779"/>
        <end position="1793"/>
    </location>
</feature>
<evidence type="ECO:0000313" key="4">
    <source>
        <dbReference type="Ensembl" id="ENSAOWP00000027378.1"/>
    </source>
</evidence>
<reference evidence="4" key="2">
    <citation type="submission" date="2025-09" db="UniProtKB">
        <authorList>
            <consortium name="Ensembl"/>
        </authorList>
    </citation>
    <scope>IDENTIFICATION</scope>
</reference>
<feature type="region of interest" description="Disordered" evidence="2">
    <location>
        <begin position="1"/>
        <end position="85"/>
    </location>
</feature>
<dbReference type="GO" id="GO:0034451">
    <property type="term" value="C:centriolar satellite"/>
    <property type="evidence" value="ECO:0007669"/>
    <property type="project" value="TreeGrafter"/>
</dbReference>
<feature type="compositionally biased region" description="Polar residues" evidence="2">
    <location>
        <begin position="1813"/>
        <end position="1840"/>
    </location>
</feature>
<feature type="domain" description="Pericentriolar material 1 protein C-terminal" evidence="3">
    <location>
        <begin position="1383"/>
        <end position="1976"/>
    </location>
</feature>
<name>A0A8B9QLI0_APTOW</name>
<feature type="coiled-coil region" evidence="1">
    <location>
        <begin position="980"/>
        <end position="1007"/>
    </location>
</feature>
<feature type="region of interest" description="Disordered" evidence="2">
    <location>
        <begin position="419"/>
        <end position="453"/>
    </location>
</feature>
<feature type="region of interest" description="Disordered" evidence="2">
    <location>
        <begin position="1737"/>
        <end position="1842"/>
    </location>
</feature>
<feature type="compositionally biased region" description="Acidic residues" evidence="2">
    <location>
        <begin position="1795"/>
        <end position="1810"/>
    </location>
</feature>
<sequence length="2005" mass="224909">MASGGGPFEEGMNDQDLPSWSNESLEDRLNNTDWGSQQKKANRPSEKNKKKLGGEAETRLTNDISPESSPGMGRRKTRTPHSFPHARYMTQMSVPEQAELERLKQRINFSDLDQRSIGSDSQGRATAANNRRQLNENRKPFNFLSLQINTNKSKDSASGSQKKESGGSLQCKDLFGAALSKDFLQNCQVSTQEDGRGEPAMDSSQIVSRLVQIRDYIAKASSMRDDLVEKNERSANVERLSHLIDHLKEQEKSYLKFLQKMLARENEEEDVRTIDSAVGSGSIAESTLLNIDVQSEASDTMARDPQQEAKEELENLKKQHDLLKRMLQQQEQLKALQGRQAALLALQHKAEQAIAVMDDSVAWASHLPVPCLSTYFHFFPPSFKSPVVTETTGSVSGVSLTSELNEELNDLIQRFHNQLHDSQSVPDNRRQAESLSLTREISQSRNSSMSEHLSDEKAQLFNKMQMLQGKKQKMDKLLGELHTLRDQHLNNSSFFPASGSPQNGIDQRSTTSAASAPVGIVTVVNGESNSLASSAPYPPDCLASQNESEEDDNLNPTEKLQKLNEVRKRLNELRELVHYYEQASDMMTDAVNENTKEEEETEESESDSEHEDPQNPQGISSWSEMNSNSNIQCGTNNRDGRHLNTDCEINNRSAANVRTLKISSALDCHNREDDKGVDLPQGQDDEAEEDRASEDSVSSHRSSLGDAAGDAEFEQKISRLIAAKQKLRQLQNLAAMVQDDDLEPQASIADASNMGDLFLGNMAEAKQQPNNARAGTSKLQKDVGLNEKAREKFYEAKLQQQQRELKQLQEERRKLIEIQEKIQALQKACPDLQLSTSFGNCPANRQISPSTSTPAMNECNAAAKPLLELDESVPVGHELWSEMRRHEILREELRQRRKQLEALMAEHQRRRELAETISTVAASVKSEGSDAQCTPQQSRTEKWKNCRPLSADGNYRPLSKTRQQQNISMRRQENLRWVSELSYVEEKEQWQEQINQLKKQLELSVSICQTLMQDQQTLSCLLQTLLTGPYSMMPSNVASPQVHLIMHQLNQCYTQLTWQQNNVQRLKQMLNDLMHQQEEQQCQEKPSKKERGSSAPPPPSPTVFCPFSFPPQPVNLFNIPGFTNFSSFAPGINYNPVFPSGFGDFAHNVSSHSEQQQQHPVNHNASGKTEYMAFPKPFESSSSNGAVKQRYLIQPEEEMENRSVWLNDSQEGKKDDQSYLKAGFAVSVQNTASSHKNQSDMSRRREFDEESLESFSSMPDPVDPTTVTKTFKSRKASAQASLASRDKTPKSKNKRKSSSQLKGRIKSTGYESASASSMCKPCKSSKSKHSEEVVHTKVFSKRNREQLEKIIKYSRSTEMSSAHARRILQQSNRNACTEAPETGSDLSMFEALRDTIYSEVATLISQNESRPHFLIELFHELQLLNTDYLRQRALYALQDIVTRHLSETREKRKCAKSLNSATWMASNSELTPSESLASTDDETFEKNLPTGACQDYEQNDADNGSTMSTSSNFEPFATDDLGNTVIHLDQALARMREYERMKIEAESTLDSEESFNWLTCPNTSESLCGPQSSEVSAVPCPRIDTQQLDRQIKAIMKEVIPFLKEHMDEICSSQLLTSVRRMVLTLTQQNDESKEFVKFFHKQLGSILQDSLAKFAGRKLKDCGEDLLVEISEVLFNELAFFKLMQDLDNNSISVKQRCKRKIETTEVIQSNSKEVCLITLFEKFSFSDFPKYDKDETETIKPVQDSETYDGNEVPENIRSDASDQEEDEESERGPVSISLSKAETQALTNYGSGEDENEDEEIEFEEGPVDVQTSLQASSETTTENQQVSPNETLSSEQESVKDMATVLPHYLNVLENTPPLTVNTTESFITNMKTEESSSSLLVNETQTLDKVCVGSKSSTGSSESSMAGSPDTESPVLVNEYEAGSGNVSQKSDEDDFVKVEDLPLKLTVYSEADLMKKMATEAQTSSLCDELLDGGVAQDQELVGDAQTLKEPETVGAQSA</sequence>
<feature type="compositionally biased region" description="Basic and acidic residues" evidence="2">
    <location>
        <begin position="43"/>
        <end position="60"/>
    </location>
</feature>
<evidence type="ECO:0000256" key="1">
    <source>
        <dbReference type="SAM" id="Coils"/>
    </source>
</evidence>
<feature type="region of interest" description="Disordered" evidence="2">
    <location>
        <begin position="111"/>
        <end position="141"/>
    </location>
</feature>
<evidence type="ECO:0000259" key="3">
    <source>
        <dbReference type="Pfam" id="PF15717"/>
    </source>
</evidence>
<dbReference type="PANTHER" id="PTHR14164:SF12">
    <property type="entry name" value="PERICENTRIOLAR MATERIAL 1 PROTEIN"/>
    <property type="match status" value="1"/>
</dbReference>
<evidence type="ECO:0000313" key="5">
    <source>
        <dbReference type="Proteomes" id="UP000694424"/>
    </source>
</evidence>
<feature type="compositionally biased region" description="Low complexity" evidence="2">
    <location>
        <begin position="1312"/>
        <end position="1324"/>
    </location>
</feature>
<proteinExistence type="predicted"/>
<feature type="region of interest" description="Disordered" evidence="2">
    <location>
        <begin position="1076"/>
        <end position="1103"/>
    </location>
</feature>
<feature type="compositionally biased region" description="Polar residues" evidence="2">
    <location>
        <begin position="1469"/>
        <end position="1478"/>
    </location>
</feature>
<dbReference type="PANTHER" id="PTHR14164">
    <property type="entry name" value="PERICENTRIOLAR MATERIAL 1-RELATED"/>
    <property type="match status" value="1"/>
</dbReference>
<feature type="region of interest" description="Disordered" evidence="2">
    <location>
        <begin position="1897"/>
        <end position="1918"/>
    </location>
</feature>
<feature type="coiled-coil region" evidence="1">
    <location>
        <begin position="306"/>
        <end position="333"/>
    </location>
</feature>
<feature type="compositionally biased region" description="Basic and acidic residues" evidence="2">
    <location>
        <begin position="1237"/>
        <end position="1247"/>
    </location>
</feature>
<feature type="compositionally biased region" description="Polar residues" evidence="2">
    <location>
        <begin position="433"/>
        <end position="451"/>
    </location>
</feature>
<accession>A0A8B9QLI0</accession>
<dbReference type="GO" id="GO:1905515">
    <property type="term" value="P:non-motile cilium assembly"/>
    <property type="evidence" value="ECO:0007669"/>
    <property type="project" value="TreeGrafter"/>
</dbReference>
<protein>
    <submittedName>
        <fullName evidence="4">Pericentriolar material 1</fullName>
    </submittedName>
</protein>
<feature type="compositionally biased region" description="Low complexity" evidence="2">
    <location>
        <begin position="1898"/>
        <end position="1913"/>
    </location>
</feature>
<feature type="region of interest" description="Disordered" evidence="2">
    <location>
        <begin position="584"/>
        <end position="637"/>
    </location>
</feature>
<dbReference type="GO" id="GO:0034454">
    <property type="term" value="P:microtubule anchoring at centrosome"/>
    <property type="evidence" value="ECO:0007669"/>
    <property type="project" value="InterPro"/>
</dbReference>
<feature type="coiled-coil region" evidence="1">
    <location>
        <begin position="791"/>
        <end position="828"/>
    </location>
</feature>
<feature type="region of interest" description="Disordered" evidence="2">
    <location>
        <begin position="1230"/>
        <end position="1324"/>
    </location>
</feature>
<evidence type="ECO:0000256" key="2">
    <source>
        <dbReference type="SAM" id="MobiDB-lite"/>
    </source>
</evidence>
<feature type="coiled-coil region" evidence="1">
    <location>
        <begin position="883"/>
        <end position="917"/>
    </location>
</feature>
<reference evidence="4" key="1">
    <citation type="submission" date="2025-08" db="UniProtKB">
        <authorList>
            <consortium name="Ensembl"/>
        </authorList>
    </citation>
    <scope>IDENTIFICATION</scope>
</reference>
<feature type="compositionally biased region" description="Polar residues" evidence="2">
    <location>
        <begin position="116"/>
        <end position="132"/>
    </location>
</feature>
<dbReference type="InterPro" id="IPR024138">
    <property type="entry name" value="Pericentriolar_Pcm1"/>
</dbReference>
<dbReference type="InterPro" id="IPR031446">
    <property type="entry name" value="PCM1_C"/>
</dbReference>
<organism evidence="4 5">
    <name type="scientific">Apteryx owenii</name>
    <name type="common">Little spotted kiwi</name>
    <dbReference type="NCBI Taxonomy" id="8824"/>
    <lineage>
        <taxon>Eukaryota</taxon>
        <taxon>Metazoa</taxon>
        <taxon>Chordata</taxon>
        <taxon>Craniata</taxon>
        <taxon>Vertebrata</taxon>
        <taxon>Euteleostomi</taxon>
        <taxon>Archelosauria</taxon>
        <taxon>Archosauria</taxon>
        <taxon>Dinosauria</taxon>
        <taxon>Saurischia</taxon>
        <taxon>Theropoda</taxon>
        <taxon>Coelurosauria</taxon>
        <taxon>Aves</taxon>
        <taxon>Palaeognathae</taxon>
        <taxon>Apterygiformes</taxon>
        <taxon>Apterygidae</taxon>
        <taxon>Apteryx</taxon>
    </lineage>
</organism>
<feature type="region of interest" description="Disordered" evidence="2">
    <location>
        <begin position="1469"/>
        <end position="1488"/>
    </location>
</feature>
<dbReference type="Ensembl" id="ENSAOWT00000031021.1">
    <property type="protein sequence ID" value="ENSAOWP00000027378.1"/>
    <property type="gene ID" value="ENSAOWG00000017512.1"/>
</dbReference>
<dbReference type="Pfam" id="PF15717">
    <property type="entry name" value="PCM1_C"/>
    <property type="match status" value="1"/>
</dbReference>